<dbReference type="SUPFAM" id="SSF82607">
    <property type="entry name" value="YbaB-like"/>
    <property type="match status" value="1"/>
</dbReference>
<dbReference type="EMBL" id="JAHBAY010000026">
    <property type="protein sequence ID" value="MBT0774247.1"/>
    <property type="molecule type" value="Genomic_DNA"/>
</dbReference>
<dbReference type="InterPro" id="IPR036894">
    <property type="entry name" value="YbaB-like_sf"/>
</dbReference>
<dbReference type="InterPro" id="IPR004401">
    <property type="entry name" value="YbaB/EbfC"/>
</dbReference>
<name>A0ABS5TTX3_9ACTN</name>
<dbReference type="Pfam" id="PF02575">
    <property type="entry name" value="YbaB_DNA_bd"/>
    <property type="match status" value="1"/>
</dbReference>
<reference evidence="1 2" key="1">
    <citation type="submission" date="2021-05" db="EMBL/GenBank/DDBJ databases">
        <title>Kineosporia and Streptomyces sp. nov. two new marine actinobacteria isolated from Coral.</title>
        <authorList>
            <person name="Buangrab K."/>
            <person name="Sutthacheep M."/>
            <person name="Yeemin T."/>
            <person name="Harunari E."/>
            <person name="Igarashi Y."/>
            <person name="Kanchanasin P."/>
            <person name="Tanasupawat S."/>
            <person name="Phongsopitanun W."/>
        </authorList>
    </citation>
    <scope>NUCLEOTIDE SEQUENCE [LARGE SCALE GENOMIC DNA]</scope>
    <source>
        <strain evidence="1 2">J2-2</strain>
    </source>
</reference>
<keyword evidence="2" id="KW-1185">Reference proteome</keyword>
<accession>A0ABS5TTX3</accession>
<dbReference type="Gene3D" id="3.30.1310.10">
    <property type="entry name" value="Nucleoid-associated protein YbaB-like domain"/>
    <property type="match status" value="1"/>
</dbReference>
<gene>
    <name evidence="1" type="ORF">KIH74_35215</name>
</gene>
<comment type="caution">
    <text evidence="1">The sequence shown here is derived from an EMBL/GenBank/DDBJ whole genome shotgun (WGS) entry which is preliminary data.</text>
</comment>
<organism evidence="1 2">
    <name type="scientific">Kineosporia corallincola</name>
    <dbReference type="NCBI Taxonomy" id="2835133"/>
    <lineage>
        <taxon>Bacteria</taxon>
        <taxon>Bacillati</taxon>
        <taxon>Actinomycetota</taxon>
        <taxon>Actinomycetes</taxon>
        <taxon>Kineosporiales</taxon>
        <taxon>Kineosporiaceae</taxon>
        <taxon>Kineosporia</taxon>
    </lineage>
</organism>
<evidence type="ECO:0000313" key="1">
    <source>
        <dbReference type="EMBL" id="MBT0774247.1"/>
    </source>
</evidence>
<protein>
    <submittedName>
        <fullName evidence="1">YbaB/EbfC family nucleoid-associated protein</fullName>
    </submittedName>
</protein>
<proteinExistence type="predicted"/>
<evidence type="ECO:0000313" key="2">
    <source>
        <dbReference type="Proteomes" id="UP001197247"/>
    </source>
</evidence>
<sequence>MSPSYDDQMSQIMAEFEQQRDQLFKTREEFGKATVSATSKDHLVEVTMLMSGQVKDIKFHRTDYASMPPAQLSALLVETINAALQKGSAKAQEMYRSQTSFGADLRESMIGGDEVNDVFKDLRGLFDMFETGPKKRAANDEDEF</sequence>
<dbReference type="RefSeq" id="WP_214160787.1">
    <property type="nucleotide sequence ID" value="NZ_JAHBAY010000026.1"/>
</dbReference>
<dbReference type="Proteomes" id="UP001197247">
    <property type="component" value="Unassembled WGS sequence"/>
</dbReference>